<dbReference type="Gene3D" id="3.30.930.10">
    <property type="entry name" value="Bira Bifunctional Protein, Domain 2"/>
    <property type="match status" value="1"/>
</dbReference>
<dbReference type="PROSITE" id="PS51733">
    <property type="entry name" value="BPL_LPL_CATALYTIC"/>
    <property type="match status" value="1"/>
</dbReference>
<reference evidence="6 7" key="1">
    <citation type="submission" date="2016-03" db="EMBL/GenBank/DDBJ databases">
        <title>Comparative genomics of Pseudogymnoascus destructans, the fungus causing white-nose syndrome of bats.</title>
        <authorList>
            <person name="Palmer J.M."/>
            <person name="Drees K.P."/>
            <person name="Foster J.T."/>
            <person name="Lindner D.L."/>
        </authorList>
    </citation>
    <scope>NUCLEOTIDE SEQUENCE [LARGE SCALE GENOMIC DNA]</scope>
    <source>
        <strain evidence="6 7">UAMH 10579</strain>
    </source>
</reference>
<evidence type="ECO:0000256" key="3">
    <source>
        <dbReference type="ARBA" id="ARBA00008242"/>
    </source>
</evidence>
<proteinExistence type="inferred from homology"/>
<feature type="domain" description="BPL/LPL catalytic" evidence="5">
    <location>
        <begin position="117"/>
        <end position="332"/>
    </location>
</feature>
<keyword evidence="7" id="KW-1185">Reference proteome</keyword>
<dbReference type="GO" id="GO:0005739">
    <property type="term" value="C:mitochondrion"/>
    <property type="evidence" value="ECO:0007669"/>
    <property type="project" value="TreeGrafter"/>
</dbReference>
<dbReference type="AlphaFoldDB" id="A0A1B8GLV3"/>
<dbReference type="GO" id="GO:0017118">
    <property type="term" value="F:lipoyltransferase activity"/>
    <property type="evidence" value="ECO:0007669"/>
    <property type="project" value="TreeGrafter"/>
</dbReference>
<gene>
    <name evidence="6" type="primary">AIM22</name>
    <name evidence="6" type="ORF">VE01_04101</name>
</gene>
<dbReference type="InterPro" id="IPR004143">
    <property type="entry name" value="BPL_LPL_catalytic"/>
</dbReference>
<evidence type="ECO:0000313" key="7">
    <source>
        <dbReference type="Proteomes" id="UP000091956"/>
    </source>
</evidence>
<keyword evidence="6" id="KW-0436">Ligase</keyword>
<evidence type="ECO:0000313" key="6">
    <source>
        <dbReference type="EMBL" id="OBT96807.1"/>
    </source>
</evidence>
<dbReference type="UniPathway" id="UPA00537">
    <property type="reaction ID" value="UER00595"/>
</dbReference>
<sequence length="451" mass="49284">MCGTQSVGWTPVIDKLGSADRSSVLRLVTPNPSASPQKFPNNYMAPSRGITALLRANCSATTTFRYGLQRWHGLTRSYTSIPDLATDPARQTQIYISRSTDPYLNLSLEHYLLQSTPPTSTVLFLYTNRPSLIIGRNQNPWVETNLSLLRNTPSSASTDDISLVRRRSGGGAVFHDEGNVNYCVITPTSEFDRDKHAHMVVRALHSLGATRAAVNARHDIVLDVSPPPIPRSKKANITTSAAATGPATPTHRKVSGSAYKLTRLRSLHHGTCLLSSPNIGGIGAYLRSPGKGYMLARGVDSVSSPIANVRVGNGEFEEAVVGEFEEMYGGVEVVEVGEEEIEGVEEIRKGVKELRSEDWIYLQTPQFTFSSHPTEEDPRERPLRPPYVHAAASVLFTARNGAITDAEIRNGEGERAEGLVGRKVHEIMDWREALGGRDDGVGKWLNGLFGV</sequence>
<dbReference type="GO" id="GO:0016874">
    <property type="term" value="F:ligase activity"/>
    <property type="evidence" value="ECO:0007669"/>
    <property type="project" value="UniProtKB-KW"/>
</dbReference>
<dbReference type="Pfam" id="PF21948">
    <property type="entry name" value="LplA-B_cat"/>
    <property type="match status" value="1"/>
</dbReference>
<evidence type="ECO:0000256" key="2">
    <source>
        <dbReference type="ARBA" id="ARBA00005085"/>
    </source>
</evidence>
<reference evidence="7" key="2">
    <citation type="journal article" date="2018" name="Nat. Commun.">
        <title>Extreme sensitivity to ultraviolet light in the fungal pathogen causing white-nose syndrome of bats.</title>
        <authorList>
            <person name="Palmer J.M."/>
            <person name="Drees K.P."/>
            <person name="Foster J.T."/>
            <person name="Lindner D.L."/>
        </authorList>
    </citation>
    <scope>NUCLEOTIDE SEQUENCE [LARGE SCALE GENOMIC DNA]</scope>
    <source>
        <strain evidence="7">UAMH 10579</strain>
    </source>
</reference>
<accession>A0A1B8GLV3</accession>
<dbReference type="RefSeq" id="XP_018130540.1">
    <property type="nucleotide sequence ID" value="XM_018273578.2"/>
</dbReference>
<dbReference type="PANTHER" id="PTHR12561">
    <property type="entry name" value="LIPOATE-PROTEIN LIGASE"/>
    <property type="match status" value="1"/>
</dbReference>
<evidence type="ECO:0000259" key="5">
    <source>
        <dbReference type="PROSITE" id="PS51733"/>
    </source>
</evidence>
<protein>
    <recommendedName>
        <fullName evidence="4">Putative lipoate-protein ligase A</fullName>
    </recommendedName>
</protein>
<evidence type="ECO:0000256" key="1">
    <source>
        <dbReference type="ARBA" id="ARBA00003253"/>
    </source>
</evidence>
<dbReference type="OrthoDB" id="201621at2759"/>
<dbReference type="STRING" id="342668.A0A1B8GLV3"/>
<comment type="function">
    <text evidence="1">Catalyzes both the ATP-dependent activation of exogenously supplied lipoate to lipoyl-AMP and the transfer of the activated lipoyl onto the lipoyl domains of lipoate-dependent enzymes.</text>
</comment>
<name>A0A1B8GLV3_9PEZI</name>
<dbReference type="InterPro" id="IPR004562">
    <property type="entry name" value="LipoylTrfase_LipoateP_Ligase"/>
</dbReference>
<dbReference type="Proteomes" id="UP000091956">
    <property type="component" value="Unassembled WGS sequence"/>
</dbReference>
<comment type="similarity">
    <text evidence="3">Belongs to the LplA family.</text>
</comment>
<evidence type="ECO:0000256" key="4">
    <source>
        <dbReference type="ARBA" id="ARBA00015925"/>
    </source>
</evidence>
<dbReference type="CDD" id="cd16443">
    <property type="entry name" value="LplA"/>
    <property type="match status" value="1"/>
</dbReference>
<dbReference type="GO" id="GO:0009249">
    <property type="term" value="P:protein lipoylation"/>
    <property type="evidence" value="ECO:0007669"/>
    <property type="project" value="InterPro"/>
</dbReference>
<comment type="pathway">
    <text evidence="2">Protein modification; protein lipoylation via exogenous pathway; protein N(6)-(lipoyl)lysine from lipoate: step 2/2.</text>
</comment>
<dbReference type="InterPro" id="IPR045864">
    <property type="entry name" value="aa-tRNA-synth_II/BPL/LPL"/>
</dbReference>
<organism evidence="6 7">
    <name type="scientific">Pseudogymnoascus verrucosus</name>
    <dbReference type="NCBI Taxonomy" id="342668"/>
    <lineage>
        <taxon>Eukaryota</taxon>
        <taxon>Fungi</taxon>
        <taxon>Dikarya</taxon>
        <taxon>Ascomycota</taxon>
        <taxon>Pezizomycotina</taxon>
        <taxon>Leotiomycetes</taxon>
        <taxon>Thelebolales</taxon>
        <taxon>Thelebolaceae</taxon>
        <taxon>Pseudogymnoascus</taxon>
    </lineage>
</organism>
<dbReference type="EMBL" id="KV460226">
    <property type="protein sequence ID" value="OBT96807.1"/>
    <property type="molecule type" value="Genomic_DNA"/>
</dbReference>
<dbReference type="PANTHER" id="PTHR12561:SF3">
    <property type="entry name" value="LIPOYLTRANSFERASE 1, MITOCHONDRIAL"/>
    <property type="match status" value="1"/>
</dbReference>
<dbReference type="GeneID" id="28837487"/>
<dbReference type="SUPFAM" id="SSF55681">
    <property type="entry name" value="Class II aaRS and biotin synthetases"/>
    <property type="match status" value="1"/>
</dbReference>